<dbReference type="AlphaFoldDB" id="M5ER76"/>
<dbReference type="Proteomes" id="UP000012062">
    <property type="component" value="Unassembled WGS sequence"/>
</dbReference>
<comment type="caution">
    <text evidence="1">The sequence shown here is derived from an EMBL/GenBank/DDBJ whole genome shotgun (WGS) entry which is preliminary data.</text>
</comment>
<evidence type="ECO:0000313" key="2">
    <source>
        <dbReference type="Proteomes" id="UP000012062"/>
    </source>
</evidence>
<sequence length="95" mass="9974">MIGIRKDKVAGRCTAHIVVELTSRAIALGLGGPKVLPINLLMGGLIMIHPPELSHLSPRLAGNWAGIEWMPALTSHRPQQGVCNTGCLSIAMASG</sequence>
<dbReference type="EMBL" id="CAUM01000106">
    <property type="protein sequence ID" value="CCV06797.1"/>
    <property type="molecule type" value="Genomic_DNA"/>
</dbReference>
<reference evidence="1 2" key="1">
    <citation type="submission" date="2013-02" db="EMBL/GenBank/DDBJ databases">
        <authorList>
            <person name="Genoscope - CEA"/>
        </authorList>
    </citation>
    <scope>NUCLEOTIDE SEQUENCE [LARGE SCALE GENOMIC DNA]</scope>
    <source>
        <strain evidence="1 2">STM 2683</strain>
    </source>
</reference>
<evidence type="ECO:0000313" key="1">
    <source>
        <dbReference type="EMBL" id="CCV06797.1"/>
    </source>
</evidence>
<organism evidence="1 2">
    <name type="scientific">Mesorhizobium metallidurans STM 2683</name>
    <dbReference type="NCBI Taxonomy" id="1297569"/>
    <lineage>
        <taxon>Bacteria</taxon>
        <taxon>Pseudomonadati</taxon>
        <taxon>Pseudomonadota</taxon>
        <taxon>Alphaproteobacteria</taxon>
        <taxon>Hyphomicrobiales</taxon>
        <taxon>Phyllobacteriaceae</taxon>
        <taxon>Mesorhizobium</taxon>
    </lineage>
</organism>
<name>M5ER76_9HYPH</name>
<protein>
    <submittedName>
        <fullName evidence="1">Uncharacterized protein</fullName>
    </submittedName>
</protein>
<proteinExistence type="predicted"/>
<accession>M5ER76</accession>
<gene>
    <name evidence="1" type="ORF">MESS2_40001</name>
</gene>
<keyword evidence="2" id="KW-1185">Reference proteome</keyword>